<evidence type="ECO:0000313" key="1">
    <source>
        <dbReference type="EMBL" id="OLL22696.1"/>
    </source>
</evidence>
<organism evidence="1 2">
    <name type="scientific">Neolecta irregularis (strain DAH-3)</name>
    <dbReference type="NCBI Taxonomy" id="1198029"/>
    <lineage>
        <taxon>Eukaryota</taxon>
        <taxon>Fungi</taxon>
        <taxon>Dikarya</taxon>
        <taxon>Ascomycota</taxon>
        <taxon>Taphrinomycotina</taxon>
        <taxon>Neolectales</taxon>
        <taxon>Neolectaceae</taxon>
        <taxon>Neolecta</taxon>
    </lineage>
</organism>
<feature type="non-terminal residue" evidence="1">
    <location>
        <position position="174"/>
    </location>
</feature>
<proteinExistence type="predicted"/>
<dbReference type="Proteomes" id="UP000186594">
    <property type="component" value="Unassembled WGS sequence"/>
</dbReference>
<dbReference type="EMBL" id="LXFE01002927">
    <property type="protein sequence ID" value="OLL22696.1"/>
    <property type="molecule type" value="Genomic_DNA"/>
</dbReference>
<gene>
    <name evidence="1" type="ORF">NEOLI_005414</name>
</gene>
<reference evidence="1 2" key="1">
    <citation type="submission" date="2016-04" db="EMBL/GenBank/DDBJ databases">
        <title>Evolutionary innovation and constraint leading to complex multicellularity in the Ascomycota.</title>
        <authorList>
            <person name="Cisse O."/>
            <person name="Nguyen A."/>
            <person name="Hewitt D.A."/>
            <person name="Jedd G."/>
            <person name="Stajich J.E."/>
        </authorList>
    </citation>
    <scope>NUCLEOTIDE SEQUENCE [LARGE SCALE GENOMIC DNA]</scope>
    <source>
        <strain evidence="1 2">DAH-3</strain>
    </source>
</reference>
<evidence type="ECO:0000313" key="2">
    <source>
        <dbReference type="Proteomes" id="UP000186594"/>
    </source>
</evidence>
<sequence length="174" mass="20199">MSVPRCRLRPSYKTPPCPPCVSSFASRSPGTMTELQINQFHIKSVNTYYRRVIDARDLFGNRSFIRANGFIQRRIMMSEDWALDFYITLKSDAPISLTSFMQCDLILVPILSPQELESPNLWSRLIETATLSYRELVDERNFTSGKEQVAKIPHVKFCPAKQELRLERFMTELD</sequence>
<comment type="caution">
    <text evidence="1">The sequence shown here is derived from an EMBL/GenBank/DDBJ whole genome shotgun (WGS) entry which is preliminary data.</text>
</comment>
<keyword evidence="2" id="KW-1185">Reference proteome</keyword>
<protein>
    <submittedName>
        <fullName evidence="1">Uncharacterized protein</fullName>
    </submittedName>
</protein>
<accession>A0A1U7LJ54</accession>
<name>A0A1U7LJ54_NEOID</name>
<dbReference type="AlphaFoldDB" id="A0A1U7LJ54"/>